<keyword evidence="2 5" id="KW-0812">Transmembrane</keyword>
<feature type="transmembrane region" description="Helical" evidence="5">
    <location>
        <begin position="215"/>
        <end position="234"/>
    </location>
</feature>
<evidence type="ECO:0000256" key="5">
    <source>
        <dbReference type="RuleBase" id="RU361157"/>
    </source>
</evidence>
<accession>A0A1I5PG61</accession>
<reference evidence="9" key="1">
    <citation type="submission" date="2016-10" db="EMBL/GenBank/DDBJ databases">
        <authorList>
            <person name="Varghese N."/>
            <person name="Submissions S."/>
        </authorList>
    </citation>
    <scope>NUCLEOTIDE SEQUENCE [LARGE SCALE GENOMIC DNA]</scope>
    <source>
        <strain evidence="9">CGMCC 1.7715</strain>
    </source>
</reference>
<evidence type="ECO:0000259" key="7">
    <source>
        <dbReference type="PROSITE" id="PS51012"/>
    </source>
</evidence>
<organism evidence="8 9">
    <name type="scientific">Qipengyuania nanhaisediminis</name>
    <dbReference type="NCBI Taxonomy" id="604088"/>
    <lineage>
        <taxon>Bacteria</taxon>
        <taxon>Pseudomonadati</taxon>
        <taxon>Pseudomonadota</taxon>
        <taxon>Alphaproteobacteria</taxon>
        <taxon>Sphingomonadales</taxon>
        <taxon>Erythrobacteraceae</taxon>
        <taxon>Qipengyuania</taxon>
    </lineage>
</organism>
<dbReference type="InterPro" id="IPR013525">
    <property type="entry name" value="ABC2_TM"/>
</dbReference>
<dbReference type="GO" id="GO:0043190">
    <property type="term" value="C:ATP-binding cassette (ABC) transporter complex"/>
    <property type="evidence" value="ECO:0007669"/>
    <property type="project" value="InterPro"/>
</dbReference>
<dbReference type="Pfam" id="PF01061">
    <property type="entry name" value="ABC2_membrane"/>
    <property type="match status" value="1"/>
</dbReference>
<evidence type="ECO:0000256" key="4">
    <source>
        <dbReference type="ARBA" id="ARBA00023136"/>
    </source>
</evidence>
<dbReference type="InterPro" id="IPR000412">
    <property type="entry name" value="ABC_2_transport"/>
</dbReference>
<dbReference type="PANTHER" id="PTHR43332">
    <property type="entry name" value="INNER MEMBRANE TRANSPORT PERMEASE YADH-RELATED"/>
    <property type="match status" value="1"/>
</dbReference>
<keyword evidence="5" id="KW-1003">Cell membrane</keyword>
<sequence>MADQVQPATPAVPQGDASFTENNAGRKGRFPARGEPVITGINRIGLWSLYIKEVRRFLKVQTQTIWAPGVSTFLFLVIFTVAMGREGREVLGVNFATFVAPGLIVMGMMQNAFANSSFSLLSGKIQGTIIDLLMPPLSESELMGGIVAAAVTRAIFVGGAVALAMAFYPGVDLSLAHPWAVVWFGLMGAVMLSLLGLLASIWAEKFDHNAAVSNFVIAPLSLLSGTFYLIDNLAPVFQTISRLNPFFYVISGFRFGFLGKSDIGDTNEAVVNGAIGLGIFNLLLAFAVYRVLKSGWKIRN</sequence>
<evidence type="ECO:0000313" key="9">
    <source>
        <dbReference type="Proteomes" id="UP000199331"/>
    </source>
</evidence>
<dbReference type="PROSITE" id="PS51012">
    <property type="entry name" value="ABC_TM2"/>
    <property type="match status" value="1"/>
</dbReference>
<dbReference type="Proteomes" id="UP000199331">
    <property type="component" value="Unassembled WGS sequence"/>
</dbReference>
<dbReference type="GO" id="GO:0140359">
    <property type="term" value="F:ABC-type transporter activity"/>
    <property type="evidence" value="ECO:0007669"/>
    <property type="project" value="InterPro"/>
</dbReference>
<protein>
    <recommendedName>
        <fullName evidence="5">Transport permease protein</fullName>
    </recommendedName>
</protein>
<keyword evidence="4 5" id="KW-0472">Membrane</keyword>
<keyword evidence="3 5" id="KW-1133">Transmembrane helix</keyword>
<evidence type="ECO:0000256" key="3">
    <source>
        <dbReference type="ARBA" id="ARBA00022989"/>
    </source>
</evidence>
<comment type="similarity">
    <text evidence="5">Belongs to the ABC-2 integral membrane protein family.</text>
</comment>
<feature type="transmembrane region" description="Helical" evidence="5">
    <location>
        <begin position="142"/>
        <end position="168"/>
    </location>
</feature>
<evidence type="ECO:0000256" key="1">
    <source>
        <dbReference type="ARBA" id="ARBA00004141"/>
    </source>
</evidence>
<dbReference type="PANTHER" id="PTHR43332:SF1">
    <property type="entry name" value="TRANSPORT PERMEASE PROTEIN"/>
    <property type="match status" value="1"/>
</dbReference>
<dbReference type="InterPro" id="IPR052522">
    <property type="entry name" value="ABC-2_transport_permease"/>
</dbReference>
<evidence type="ECO:0000256" key="6">
    <source>
        <dbReference type="SAM" id="MobiDB-lite"/>
    </source>
</evidence>
<keyword evidence="5" id="KW-0813">Transport</keyword>
<name>A0A1I5PG61_9SPHN</name>
<feature type="domain" description="ABC transmembrane type-2" evidence="7">
    <location>
        <begin position="59"/>
        <end position="295"/>
    </location>
</feature>
<feature type="transmembrane region" description="Helical" evidence="5">
    <location>
        <begin position="91"/>
        <end position="113"/>
    </location>
</feature>
<keyword evidence="9" id="KW-1185">Reference proteome</keyword>
<feature type="transmembrane region" description="Helical" evidence="5">
    <location>
        <begin position="65"/>
        <end position="84"/>
    </location>
</feature>
<evidence type="ECO:0000256" key="2">
    <source>
        <dbReference type="ARBA" id="ARBA00022692"/>
    </source>
</evidence>
<gene>
    <name evidence="8" type="ORF">SAMN04488060_2364</name>
</gene>
<feature type="transmembrane region" description="Helical" evidence="5">
    <location>
        <begin position="180"/>
        <end position="203"/>
    </location>
</feature>
<dbReference type="STRING" id="604088.SAMN04488060_2364"/>
<feature type="transmembrane region" description="Helical" evidence="5">
    <location>
        <begin position="269"/>
        <end position="292"/>
    </location>
</feature>
<dbReference type="RefSeq" id="WP_090481908.1">
    <property type="nucleotide sequence ID" value="NZ_FOWZ01000004.1"/>
</dbReference>
<evidence type="ECO:0000313" key="8">
    <source>
        <dbReference type="EMBL" id="SFP32476.1"/>
    </source>
</evidence>
<dbReference type="OrthoDB" id="9804001at2"/>
<comment type="subcellular location">
    <subcellularLocation>
        <location evidence="5">Cell inner membrane</location>
        <topology evidence="5">Multi-pass membrane protein</topology>
    </subcellularLocation>
    <subcellularLocation>
        <location evidence="1">Membrane</location>
        <topology evidence="1">Multi-pass membrane protein</topology>
    </subcellularLocation>
</comment>
<dbReference type="AlphaFoldDB" id="A0A1I5PG61"/>
<dbReference type="EMBL" id="FOWZ01000004">
    <property type="protein sequence ID" value="SFP32476.1"/>
    <property type="molecule type" value="Genomic_DNA"/>
</dbReference>
<dbReference type="InterPro" id="IPR047817">
    <property type="entry name" value="ABC2_TM_bact-type"/>
</dbReference>
<feature type="region of interest" description="Disordered" evidence="6">
    <location>
        <begin position="1"/>
        <end position="31"/>
    </location>
</feature>
<proteinExistence type="inferred from homology"/>
<dbReference type="PRINTS" id="PR00164">
    <property type="entry name" value="ABC2TRNSPORT"/>
</dbReference>